<organism evidence="3 4">
    <name type="scientific">Vespula vulgaris</name>
    <name type="common">Yellow jacket</name>
    <name type="synonym">Wasp</name>
    <dbReference type="NCBI Taxonomy" id="7454"/>
    <lineage>
        <taxon>Eukaryota</taxon>
        <taxon>Metazoa</taxon>
        <taxon>Ecdysozoa</taxon>
        <taxon>Arthropoda</taxon>
        <taxon>Hexapoda</taxon>
        <taxon>Insecta</taxon>
        <taxon>Pterygota</taxon>
        <taxon>Neoptera</taxon>
        <taxon>Endopterygota</taxon>
        <taxon>Hymenoptera</taxon>
        <taxon>Apocrita</taxon>
        <taxon>Aculeata</taxon>
        <taxon>Vespoidea</taxon>
        <taxon>Vespidae</taxon>
        <taxon>Vespinae</taxon>
        <taxon>Vespula</taxon>
    </lineage>
</organism>
<proteinExistence type="inferred from homology"/>
<dbReference type="Gene3D" id="3.30.1140.40">
    <property type="entry name" value="Tctex-1"/>
    <property type="match status" value="1"/>
</dbReference>
<comment type="caution">
    <text evidence="3">The sequence shown here is derived from an EMBL/GenBank/DDBJ whole genome shotgun (WGS) entry which is preliminary data.</text>
</comment>
<dbReference type="CDD" id="cd21451">
    <property type="entry name" value="DLC-like_TCTEX1D"/>
    <property type="match status" value="1"/>
</dbReference>
<dbReference type="GO" id="GO:0005868">
    <property type="term" value="C:cytoplasmic dynein complex"/>
    <property type="evidence" value="ECO:0007669"/>
    <property type="project" value="TreeGrafter"/>
</dbReference>
<comment type="similarity">
    <text evidence="1">Belongs to the dynein light chain Tctex-type family.</text>
</comment>
<evidence type="ECO:0000256" key="1">
    <source>
        <dbReference type="ARBA" id="ARBA00005361"/>
    </source>
</evidence>
<sequence>MNSTTNKRNIRLVSKQSLAKNEEGLRHNNSKSDKRKNLSKLSIVPTTSRFLFQLRGNKLKIPVYQNTYRLEPFRSFSANTVDNIISAVMESKLSLLSVYHPDNASKLSMEISNDVYRAINKKDYDRCKIVVQVTIVQRMWQSVHSAFQCLWDAERDNYSYYVFENAHIYAWCCVFDLEKYCRGIVCNVNRFFFDRWLARTVEMAKTGHTQDY</sequence>
<feature type="region of interest" description="Disordered" evidence="2">
    <location>
        <begin position="18"/>
        <end position="37"/>
    </location>
</feature>
<dbReference type="GO" id="GO:0005737">
    <property type="term" value="C:cytoplasm"/>
    <property type="evidence" value="ECO:0007669"/>
    <property type="project" value="TreeGrafter"/>
</dbReference>
<dbReference type="InterPro" id="IPR005334">
    <property type="entry name" value="Tctex-1-like"/>
</dbReference>
<reference evidence="3" key="1">
    <citation type="journal article" date="2020" name="G3 (Bethesda)">
        <title>High-Quality Assemblies for Three Invasive Social Wasps from the &lt;i&gt;Vespula&lt;/i&gt; Genus.</title>
        <authorList>
            <person name="Harrop T.W.R."/>
            <person name="Guhlin J."/>
            <person name="McLaughlin G.M."/>
            <person name="Permina E."/>
            <person name="Stockwell P."/>
            <person name="Gilligan J."/>
            <person name="Le Lec M.F."/>
            <person name="Gruber M.A.M."/>
            <person name="Quinn O."/>
            <person name="Lovegrove M."/>
            <person name="Duncan E.J."/>
            <person name="Remnant E.J."/>
            <person name="Van Eeckhoven J."/>
            <person name="Graham B."/>
            <person name="Knapp R.A."/>
            <person name="Langford K.W."/>
            <person name="Kronenberg Z."/>
            <person name="Press M.O."/>
            <person name="Eacker S.M."/>
            <person name="Wilson-Rankin E.E."/>
            <person name="Purcell J."/>
            <person name="Lester P.J."/>
            <person name="Dearden P.K."/>
        </authorList>
    </citation>
    <scope>NUCLEOTIDE SEQUENCE</scope>
    <source>
        <strain evidence="3">Marl-1</strain>
    </source>
</reference>
<protein>
    <submittedName>
        <fullName evidence="3">Uncharacterized protein</fullName>
    </submittedName>
</protein>
<dbReference type="InterPro" id="IPR038586">
    <property type="entry name" value="Tctex-1-like_sf"/>
</dbReference>
<evidence type="ECO:0000256" key="2">
    <source>
        <dbReference type="SAM" id="MobiDB-lite"/>
    </source>
</evidence>
<dbReference type="AlphaFoldDB" id="A0A834JMK1"/>
<dbReference type="PANTHER" id="PTHR21255:SF69">
    <property type="entry name" value="AT23443P"/>
    <property type="match status" value="1"/>
</dbReference>
<evidence type="ECO:0000313" key="3">
    <source>
        <dbReference type="EMBL" id="KAF7391358.1"/>
    </source>
</evidence>
<gene>
    <name evidence="3" type="ORF">HZH66_009838</name>
</gene>
<dbReference type="Proteomes" id="UP000614350">
    <property type="component" value="Unassembled WGS sequence"/>
</dbReference>
<dbReference type="GO" id="GO:0007018">
    <property type="term" value="P:microtubule-based movement"/>
    <property type="evidence" value="ECO:0007669"/>
    <property type="project" value="TreeGrafter"/>
</dbReference>
<accession>A0A834JMK1</accession>
<dbReference type="GO" id="GO:0045505">
    <property type="term" value="F:dynein intermediate chain binding"/>
    <property type="evidence" value="ECO:0007669"/>
    <property type="project" value="TreeGrafter"/>
</dbReference>
<feature type="compositionally biased region" description="Basic and acidic residues" evidence="2">
    <location>
        <begin position="20"/>
        <end position="36"/>
    </location>
</feature>
<keyword evidence="4" id="KW-1185">Reference proteome</keyword>
<dbReference type="Pfam" id="PF03645">
    <property type="entry name" value="Tctex-1"/>
    <property type="match status" value="1"/>
</dbReference>
<name>A0A834JMK1_VESVU</name>
<dbReference type="PANTHER" id="PTHR21255">
    <property type="entry name" value="T-COMPLEX-ASSOCIATED-TESTIS-EXPRESSED 1/ DYNEIN LIGHT CHAIN"/>
    <property type="match status" value="1"/>
</dbReference>
<dbReference type="EMBL" id="JACSEA010000010">
    <property type="protein sequence ID" value="KAF7391358.1"/>
    <property type="molecule type" value="Genomic_DNA"/>
</dbReference>
<evidence type="ECO:0000313" key="4">
    <source>
        <dbReference type="Proteomes" id="UP000614350"/>
    </source>
</evidence>